<dbReference type="Proteomes" id="UP001595823">
    <property type="component" value="Unassembled WGS sequence"/>
</dbReference>
<organism evidence="2 3">
    <name type="scientific">Salininema proteolyticum</name>
    <dbReference type="NCBI Taxonomy" id="1607685"/>
    <lineage>
        <taxon>Bacteria</taxon>
        <taxon>Bacillati</taxon>
        <taxon>Actinomycetota</taxon>
        <taxon>Actinomycetes</taxon>
        <taxon>Glycomycetales</taxon>
        <taxon>Glycomycetaceae</taxon>
        <taxon>Salininema</taxon>
    </lineage>
</organism>
<keyword evidence="3" id="KW-1185">Reference proteome</keyword>
<reference evidence="3" key="1">
    <citation type="journal article" date="2019" name="Int. J. Syst. Evol. Microbiol.">
        <title>The Global Catalogue of Microorganisms (GCM) 10K type strain sequencing project: providing services to taxonomists for standard genome sequencing and annotation.</title>
        <authorList>
            <consortium name="The Broad Institute Genomics Platform"/>
            <consortium name="The Broad Institute Genome Sequencing Center for Infectious Disease"/>
            <person name="Wu L."/>
            <person name="Ma J."/>
        </authorList>
    </citation>
    <scope>NUCLEOTIDE SEQUENCE [LARGE SCALE GENOMIC DNA]</scope>
    <source>
        <strain evidence="3">IBRC-M 10908</strain>
    </source>
</reference>
<dbReference type="EMBL" id="JBHSDK010000015">
    <property type="protein sequence ID" value="MFC4335898.1"/>
    <property type="molecule type" value="Genomic_DNA"/>
</dbReference>
<accession>A0ABV8TZQ7</accession>
<dbReference type="RefSeq" id="WP_380621212.1">
    <property type="nucleotide sequence ID" value="NZ_JBHSDK010000015.1"/>
</dbReference>
<gene>
    <name evidence="2" type="ORF">ACFPET_11860</name>
</gene>
<keyword evidence="1" id="KW-0732">Signal</keyword>
<evidence type="ECO:0000256" key="1">
    <source>
        <dbReference type="SAM" id="SignalP"/>
    </source>
</evidence>
<feature type="chain" id="PRO_5045456234" description="Spore-associated protein" evidence="1">
    <location>
        <begin position="27"/>
        <end position="152"/>
    </location>
</feature>
<evidence type="ECO:0008006" key="4">
    <source>
        <dbReference type="Google" id="ProtNLM"/>
    </source>
</evidence>
<comment type="caution">
    <text evidence="2">The sequence shown here is derived from an EMBL/GenBank/DDBJ whole genome shotgun (WGS) entry which is preliminary data.</text>
</comment>
<evidence type="ECO:0000313" key="3">
    <source>
        <dbReference type="Proteomes" id="UP001595823"/>
    </source>
</evidence>
<proteinExistence type="predicted"/>
<sequence>MKKFRSLAIAAAAALGVALTASPSLAGPAAAANVCGSSFAQIGSYNGSGNGHSARLEVYYSSAYKQNCAVLVNTSSDTGSHHGLAVEIRPTGGSVAQPGGSDVGRYTSYAGPVYTDKNVNMSGKCVDVVGQVFDELFNSKFVEIKKNRVHCG</sequence>
<protein>
    <recommendedName>
        <fullName evidence="4">Spore-associated protein</fullName>
    </recommendedName>
</protein>
<feature type="signal peptide" evidence="1">
    <location>
        <begin position="1"/>
        <end position="26"/>
    </location>
</feature>
<evidence type="ECO:0000313" key="2">
    <source>
        <dbReference type="EMBL" id="MFC4335898.1"/>
    </source>
</evidence>
<name>A0ABV8TZQ7_9ACTN</name>